<reference evidence="1 2" key="2">
    <citation type="submission" date="2017-09" db="EMBL/GenBank/DDBJ databases">
        <title>Extensive intraspecific genome diversity in a model arbuscular mycorrhizal fungus.</title>
        <authorList>
            <person name="Chen E.C."/>
            <person name="Morin E."/>
            <person name="Beaudet D."/>
            <person name="Noel J."/>
            <person name="Ndikumana S."/>
            <person name="Charron P."/>
            <person name="St-Onge C."/>
            <person name="Giorgi J."/>
            <person name="Grigoriev I.V."/>
            <person name="Roux C."/>
            <person name="Martin F.M."/>
            <person name="Corradi N."/>
        </authorList>
    </citation>
    <scope>NUCLEOTIDE SEQUENCE [LARGE SCALE GENOMIC DNA]</scope>
    <source>
        <strain evidence="1 2">A5</strain>
    </source>
</reference>
<comment type="caution">
    <text evidence="1">The sequence shown here is derived from an EMBL/GenBank/DDBJ whole genome shotgun (WGS) entry which is preliminary data.</text>
</comment>
<evidence type="ECO:0000313" key="1">
    <source>
        <dbReference type="EMBL" id="PKC01171.1"/>
    </source>
</evidence>
<organism evidence="1 2">
    <name type="scientific">Rhizophagus irregularis</name>
    <dbReference type="NCBI Taxonomy" id="588596"/>
    <lineage>
        <taxon>Eukaryota</taxon>
        <taxon>Fungi</taxon>
        <taxon>Fungi incertae sedis</taxon>
        <taxon>Mucoromycota</taxon>
        <taxon>Glomeromycotina</taxon>
        <taxon>Glomeromycetes</taxon>
        <taxon>Glomerales</taxon>
        <taxon>Glomeraceae</taxon>
        <taxon>Rhizophagus</taxon>
    </lineage>
</organism>
<dbReference type="AlphaFoldDB" id="A0A2I1E9N8"/>
<gene>
    <name evidence="1" type="ORF">RhiirA5_427135</name>
</gene>
<dbReference type="Proteomes" id="UP000232722">
    <property type="component" value="Unassembled WGS sequence"/>
</dbReference>
<evidence type="ECO:0000313" key="2">
    <source>
        <dbReference type="Proteomes" id="UP000232722"/>
    </source>
</evidence>
<dbReference type="VEuPathDB" id="FungiDB:RhiirFUN_026736"/>
<dbReference type="EMBL" id="LLXJ01001680">
    <property type="protein sequence ID" value="PKC01171.1"/>
    <property type="molecule type" value="Genomic_DNA"/>
</dbReference>
<proteinExistence type="predicted"/>
<name>A0A2I1E9N8_9GLOM</name>
<reference evidence="1 2" key="1">
    <citation type="submission" date="2016-04" db="EMBL/GenBank/DDBJ databases">
        <title>Genome analyses suggest a sexual origin of heterokaryosis in a supposedly ancient asexual fungus.</title>
        <authorList>
            <person name="Ropars J."/>
            <person name="Sedzielewska K."/>
            <person name="Noel J."/>
            <person name="Charron P."/>
            <person name="Farinelli L."/>
            <person name="Marton T."/>
            <person name="Kruger M."/>
            <person name="Pelin A."/>
            <person name="Brachmann A."/>
            <person name="Corradi N."/>
        </authorList>
    </citation>
    <scope>NUCLEOTIDE SEQUENCE [LARGE SCALE GENOMIC DNA]</scope>
    <source>
        <strain evidence="1 2">A5</strain>
    </source>
</reference>
<sequence length="108" mass="12150">MAPNNLKILAYNILKSLGNDLVKDMKIPELGPCLECNNEILSLNLRPFTTLSCGHTYHRLCGAQHPSPKVNRQFPYIKILDPPNLSLIVPQEPHVLLVYSSETIMTLQ</sequence>
<accession>A0A2I1E9N8</accession>
<protein>
    <submittedName>
        <fullName evidence="1">Uncharacterized protein</fullName>
    </submittedName>
</protein>
<dbReference type="OrthoDB" id="2304422at2759"/>